<feature type="compositionally biased region" description="Low complexity" evidence="1">
    <location>
        <begin position="210"/>
        <end position="223"/>
    </location>
</feature>
<dbReference type="PANTHER" id="PTHR28094">
    <property type="entry name" value="MEIOTICALLY UP-REGULATED GENE 113 PROTEIN"/>
    <property type="match status" value="1"/>
</dbReference>
<dbReference type="SMART" id="SM00974">
    <property type="entry name" value="T5orf172"/>
    <property type="match status" value="1"/>
</dbReference>
<accession>A0A8H3F9I5</accession>
<keyword evidence="4" id="KW-1185">Reference proteome</keyword>
<sequence>MPFIPNTPESLLPRSDSKNPATTCKGITESGRPCRRSLAFSPASSPLPKLNRRTKNGVLAVLPGDSEHEGAAAFFCWQHKDQAATLQSAEGTSTPGQGNGKATTLLPLTERTSIDTLVDRLGVLDVQDEQESGRRKRTKRTSRPIRKETLPKNWQDVQGPLMALPHEGSSSNRPPPREKRRRPGFWESLCCVNPAYDSTPPARVRPQKASTATPATTTVPTSVRPLSAQTPKTSQRPSAASPSPLTPTVPFPNRARRTSSHTQTLLALIPPDLSPQTTSALLSELAKPVSQHDEEGWIYIFWLTSKDSTETDPNAVTSLLNAPQSPGRRTISSVTDTGKTILLKIGRASNVQRRMNEWTRQCGYDLSLVRFYPYLPSAPSPLPSPSRASHSRTGRGSSQEPGGATAPHKVPHAHKVERLIHLELADQRVKKNCEACGKEHREWFEVAGTREGVKAVDEVVRRWVVWAEGSL</sequence>
<proteinExistence type="predicted"/>
<evidence type="ECO:0000256" key="1">
    <source>
        <dbReference type="SAM" id="MobiDB-lite"/>
    </source>
</evidence>
<dbReference type="InterPro" id="IPR018306">
    <property type="entry name" value="Phage_T5_Orf172_DNA-bd"/>
</dbReference>
<dbReference type="PANTHER" id="PTHR28094:SF2">
    <property type="entry name" value="BACTERIOPHAGE T5 ORF172 DNA-BINDING DOMAIN-CONTAINING PROTEIN"/>
    <property type="match status" value="1"/>
</dbReference>
<dbReference type="Proteomes" id="UP000664521">
    <property type="component" value="Unassembled WGS sequence"/>
</dbReference>
<dbReference type="EMBL" id="CAJPDS010000027">
    <property type="protein sequence ID" value="CAF9921192.1"/>
    <property type="molecule type" value="Genomic_DNA"/>
</dbReference>
<organism evidence="3 4">
    <name type="scientific">Heterodermia speciosa</name>
    <dbReference type="NCBI Taxonomy" id="116794"/>
    <lineage>
        <taxon>Eukaryota</taxon>
        <taxon>Fungi</taxon>
        <taxon>Dikarya</taxon>
        <taxon>Ascomycota</taxon>
        <taxon>Pezizomycotina</taxon>
        <taxon>Lecanoromycetes</taxon>
        <taxon>OSLEUM clade</taxon>
        <taxon>Lecanoromycetidae</taxon>
        <taxon>Caliciales</taxon>
        <taxon>Physciaceae</taxon>
        <taxon>Heterodermia</taxon>
    </lineage>
</organism>
<reference evidence="3" key="1">
    <citation type="submission" date="2021-03" db="EMBL/GenBank/DDBJ databases">
        <authorList>
            <person name="Tagirdzhanova G."/>
        </authorList>
    </citation>
    <scope>NUCLEOTIDE SEQUENCE</scope>
</reference>
<evidence type="ECO:0000313" key="4">
    <source>
        <dbReference type="Proteomes" id="UP000664521"/>
    </source>
</evidence>
<name>A0A8H3F9I5_9LECA</name>
<evidence type="ECO:0000313" key="3">
    <source>
        <dbReference type="EMBL" id="CAF9921192.1"/>
    </source>
</evidence>
<feature type="compositionally biased region" description="Basic residues" evidence="1">
    <location>
        <begin position="134"/>
        <end position="144"/>
    </location>
</feature>
<dbReference type="InterPro" id="IPR053006">
    <property type="entry name" value="Meiosis_regulatory"/>
</dbReference>
<protein>
    <recommendedName>
        <fullName evidence="2">Bacteriophage T5 Orf172 DNA-binding domain-containing protein</fullName>
    </recommendedName>
</protein>
<feature type="region of interest" description="Disordered" evidence="1">
    <location>
        <begin position="128"/>
        <end position="182"/>
    </location>
</feature>
<feature type="region of interest" description="Disordered" evidence="1">
    <location>
        <begin position="196"/>
        <end position="261"/>
    </location>
</feature>
<dbReference type="OrthoDB" id="2417614at2759"/>
<evidence type="ECO:0000259" key="2">
    <source>
        <dbReference type="SMART" id="SM00974"/>
    </source>
</evidence>
<feature type="region of interest" description="Disordered" evidence="1">
    <location>
        <begin position="1"/>
        <end position="21"/>
    </location>
</feature>
<comment type="caution">
    <text evidence="3">The sequence shown here is derived from an EMBL/GenBank/DDBJ whole genome shotgun (WGS) entry which is preliminary data.</text>
</comment>
<dbReference type="Pfam" id="PF10544">
    <property type="entry name" value="T5orf172"/>
    <property type="match status" value="1"/>
</dbReference>
<feature type="domain" description="Bacteriophage T5 Orf172 DNA-binding" evidence="2">
    <location>
        <begin position="337"/>
        <end position="456"/>
    </location>
</feature>
<gene>
    <name evidence="3" type="ORF">HETSPECPRED_004459</name>
</gene>
<feature type="region of interest" description="Disordered" evidence="1">
    <location>
        <begin position="380"/>
        <end position="411"/>
    </location>
</feature>
<dbReference type="AlphaFoldDB" id="A0A8H3F9I5"/>
<feature type="compositionally biased region" description="Polar residues" evidence="1">
    <location>
        <begin position="227"/>
        <end position="236"/>
    </location>
</feature>